<organism evidence="1 2">
    <name type="scientific">Variovorax robiniae</name>
    <dbReference type="NCBI Taxonomy" id="1836199"/>
    <lineage>
        <taxon>Bacteria</taxon>
        <taxon>Pseudomonadati</taxon>
        <taxon>Pseudomonadota</taxon>
        <taxon>Betaproteobacteria</taxon>
        <taxon>Burkholderiales</taxon>
        <taxon>Comamonadaceae</taxon>
        <taxon>Variovorax</taxon>
    </lineage>
</organism>
<comment type="caution">
    <text evidence="1">The sequence shown here is derived from an EMBL/GenBank/DDBJ whole genome shotgun (WGS) entry which is preliminary data.</text>
</comment>
<accession>A0ABU8XI43</accession>
<protein>
    <recommendedName>
        <fullName evidence="3">AP2 domain-containing protein</fullName>
    </recommendedName>
</protein>
<evidence type="ECO:0008006" key="3">
    <source>
        <dbReference type="Google" id="ProtNLM"/>
    </source>
</evidence>
<name>A0ABU8XI43_9BURK</name>
<gene>
    <name evidence="1" type="ORF">WKW79_33700</name>
</gene>
<evidence type="ECO:0000313" key="2">
    <source>
        <dbReference type="Proteomes" id="UP001367030"/>
    </source>
</evidence>
<reference evidence="1 2" key="1">
    <citation type="submission" date="2024-03" db="EMBL/GenBank/DDBJ databases">
        <title>Novel species of the genus Variovorax.</title>
        <authorList>
            <person name="Liu Q."/>
            <person name="Xin Y.-H."/>
        </authorList>
    </citation>
    <scope>NUCLEOTIDE SEQUENCE [LARGE SCALE GENOMIC DNA]</scope>
    <source>
        <strain evidence="1 2">KACC 18901</strain>
    </source>
</reference>
<sequence length="175" mass="20026">MPVSALAPIVRLMRRDVTLPSGETLRVPRHIKRLDTASSTHGWQVHYKGHTKYFADSGRSNPRGTPRSALGRASRYLAEIYSGRPSMLHPSEHINKIRPTGVPGVRVIHRLERKGAMRVTYVEVYDPQKQLHVRRFYVGTDRTVTPQRLADKLKVAKAYRRMLVDAYLECCRHCA</sequence>
<dbReference type="EMBL" id="JBBKZS010000031">
    <property type="protein sequence ID" value="MEJ8859557.1"/>
    <property type="molecule type" value="Genomic_DNA"/>
</dbReference>
<evidence type="ECO:0000313" key="1">
    <source>
        <dbReference type="EMBL" id="MEJ8859557.1"/>
    </source>
</evidence>
<keyword evidence="2" id="KW-1185">Reference proteome</keyword>
<dbReference type="RefSeq" id="WP_340339593.1">
    <property type="nucleotide sequence ID" value="NZ_JBBKZS010000031.1"/>
</dbReference>
<proteinExistence type="predicted"/>
<dbReference type="Proteomes" id="UP001367030">
    <property type="component" value="Unassembled WGS sequence"/>
</dbReference>